<evidence type="ECO:0000256" key="8">
    <source>
        <dbReference type="SAM" id="MobiDB-lite"/>
    </source>
</evidence>
<dbReference type="Proteomes" id="UP000064844">
    <property type="component" value="Chromosome"/>
</dbReference>
<feature type="site" description="Important for catalytic activity" evidence="7">
    <location>
        <position position="258"/>
    </location>
</feature>
<evidence type="ECO:0000256" key="1">
    <source>
        <dbReference type="ARBA" id="ARBA00022475"/>
    </source>
</evidence>
<feature type="compositionally biased region" description="Basic and acidic residues" evidence="8">
    <location>
        <begin position="1"/>
        <end position="21"/>
    </location>
</feature>
<dbReference type="NCBIfam" id="TIGR00247">
    <property type="entry name" value="endolytic transglycosylase MltG"/>
    <property type="match status" value="1"/>
</dbReference>
<dbReference type="InterPro" id="IPR003770">
    <property type="entry name" value="MLTG-like"/>
</dbReference>
<protein>
    <recommendedName>
        <fullName evidence="7">Endolytic murein transglycosylase</fullName>
        <ecNumber evidence="7">4.2.2.29</ecNumber>
    </recommendedName>
    <alternativeName>
        <fullName evidence="7">Peptidoglycan lytic transglycosylase</fullName>
    </alternativeName>
    <alternativeName>
        <fullName evidence="7">Peptidoglycan polymerization terminase</fullName>
    </alternativeName>
</protein>
<keyword evidence="5 7" id="KW-0456">Lyase</keyword>
<evidence type="ECO:0000256" key="3">
    <source>
        <dbReference type="ARBA" id="ARBA00022989"/>
    </source>
</evidence>
<feature type="transmembrane region" description="Helical" evidence="7">
    <location>
        <begin position="38"/>
        <end position="60"/>
    </location>
</feature>
<proteinExistence type="inferred from homology"/>
<dbReference type="EC" id="4.2.2.29" evidence="7"/>
<comment type="similarity">
    <text evidence="7">Belongs to the transglycosylase MltG family.</text>
</comment>
<keyword evidence="1 7" id="KW-1003">Cell membrane</keyword>
<dbReference type="STRING" id="1297617.IB211_00862"/>
<comment type="subcellular location">
    <subcellularLocation>
        <location evidence="7">Cell membrane</location>
        <topology evidence="7">Single-pass membrane protein</topology>
    </subcellularLocation>
</comment>
<reference evidence="9 10" key="1">
    <citation type="journal article" date="2015" name="Nat. Commun.">
        <title>Production of butyrate from lysine and the Amadori product fructoselysine by a human gut commensal.</title>
        <authorList>
            <person name="Bui T.P."/>
            <person name="Ritari J."/>
            <person name="Boeren S."/>
            <person name="de Waard P."/>
            <person name="Plugge C.M."/>
            <person name="de Vos W.M."/>
        </authorList>
    </citation>
    <scope>NUCLEOTIDE SEQUENCE [LARGE SCALE GENOMIC DNA]</scope>
    <source>
        <strain evidence="9 10">AF211</strain>
    </source>
</reference>
<dbReference type="KEGG" id="ibu:IB211_00862"/>
<keyword evidence="3 7" id="KW-1133">Transmembrane helix</keyword>
<reference evidence="10" key="2">
    <citation type="submission" date="2015-04" db="EMBL/GenBank/DDBJ databases">
        <title>A butyrogenic pathway from the amino acid lysine in a human gut commensal.</title>
        <authorList>
            <person name="de Vos W.M."/>
            <person name="Bui N.T.P."/>
            <person name="Plugge C.M."/>
            <person name="Ritari J."/>
        </authorList>
    </citation>
    <scope>NUCLEOTIDE SEQUENCE [LARGE SCALE GENOMIC DNA]</scope>
    <source>
        <strain evidence="10">AF211</strain>
    </source>
</reference>
<gene>
    <name evidence="7" type="primary">mltG</name>
    <name evidence="9" type="ORF">IB211_00862</name>
</gene>
<dbReference type="HAMAP" id="MF_02065">
    <property type="entry name" value="MltG"/>
    <property type="match status" value="1"/>
</dbReference>
<dbReference type="GO" id="GO:0005886">
    <property type="term" value="C:plasma membrane"/>
    <property type="evidence" value="ECO:0007669"/>
    <property type="project" value="UniProtKB-SubCell"/>
</dbReference>
<evidence type="ECO:0000313" key="9">
    <source>
        <dbReference type="EMBL" id="ALP93256.1"/>
    </source>
</evidence>
<evidence type="ECO:0000256" key="7">
    <source>
        <dbReference type="HAMAP-Rule" id="MF_02065"/>
    </source>
</evidence>
<evidence type="ECO:0000256" key="6">
    <source>
        <dbReference type="ARBA" id="ARBA00023316"/>
    </source>
</evidence>
<accession>A0A0S2W1M6</accession>
<comment type="catalytic activity">
    <reaction evidence="7">
        <text>a peptidoglycan chain = a peptidoglycan chain with N-acetyl-1,6-anhydromuramyl-[peptide] at the reducing end + a peptidoglycan chain with N-acetylglucosamine at the non-reducing end.</text>
        <dbReference type="EC" id="4.2.2.29"/>
    </reaction>
</comment>
<dbReference type="GO" id="GO:0071555">
    <property type="term" value="P:cell wall organization"/>
    <property type="evidence" value="ECO:0007669"/>
    <property type="project" value="UniProtKB-KW"/>
</dbReference>
<dbReference type="GO" id="GO:0009252">
    <property type="term" value="P:peptidoglycan biosynthetic process"/>
    <property type="evidence" value="ECO:0007669"/>
    <property type="project" value="UniProtKB-UniRule"/>
</dbReference>
<dbReference type="eggNOG" id="COG1559">
    <property type="taxonomic scope" value="Bacteria"/>
</dbReference>
<dbReference type="RefSeq" id="WP_033116381.1">
    <property type="nucleotide sequence ID" value="NZ_CALICV010000138.1"/>
</dbReference>
<dbReference type="AlphaFoldDB" id="A0A0S2W1M6"/>
<evidence type="ECO:0000256" key="2">
    <source>
        <dbReference type="ARBA" id="ARBA00022692"/>
    </source>
</evidence>
<keyword evidence="2 7" id="KW-0812">Transmembrane</keyword>
<dbReference type="Gene3D" id="3.30.1490.480">
    <property type="entry name" value="Endolytic murein transglycosylase"/>
    <property type="match status" value="1"/>
</dbReference>
<dbReference type="PATRIC" id="fig|1297617.4.peg.876"/>
<dbReference type="PANTHER" id="PTHR30518:SF2">
    <property type="entry name" value="ENDOLYTIC MUREIN TRANSGLYCOSYLASE"/>
    <property type="match status" value="1"/>
</dbReference>
<keyword evidence="6 7" id="KW-0961">Cell wall biogenesis/degradation</keyword>
<comment type="function">
    <text evidence="7">Functions as a peptidoglycan terminase that cleaves nascent peptidoglycan strands endolytically to terminate their elongation.</text>
</comment>
<evidence type="ECO:0000313" key="10">
    <source>
        <dbReference type="Proteomes" id="UP000064844"/>
    </source>
</evidence>
<sequence>MAYEERRPAGRRQEQPRERAVGRTPRKKRRRRGSAGGTLLYVAFVIGISTLLAAVGWVAANDVLALNKEERSAIITVAEGETFNEVVDDLKENGLIEFKSVFHLYSVFSHAADKITPGTYQLDTNMDYRAIVTNLGSKSPNRQKVTVTIPEGFTVAQIFGRLEEYGVSTVAKLNDMASTHDYNFSFLKEIPLGSPDRLEGYLFPDTYEFYLGEDPKTAINKMLVNFDRRFDDEMRAAAQEKGYSVRDIVIIASMIEKETDGTDQAHIASVIYNRLTNTSAETVGLLGIDATLVYALGRPITQDDYQTADTPYNTYKYQGLPPGPISNPGMVAIRAAMNPDSTSDYYYVLGNDGKHHFFKTLKGQQDFIAQQQAEKRSG</sequence>
<keyword evidence="10" id="KW-1185">Reference proteome</keyword>
<dbReference type="Pfam" id="PF02618">
    <property type="entry name" value="YceG"/>
    <property type="match status" value="1"/>
</dbReference>
<feature type="region of interest" description="Disordered" evidence="8">
    <location>
        <begin position="1"/>
        <end position="32"/>
    </location>
</feature>
<dbReference type="PANTHER" id="PTHR30518">
    <property type="entry name" value="ENDOLYTIC MUREIN TRANSGLYCOSYLASE"/>
    <property type="match status" value="1"/>
</dbReference>
<keyword evidence="4 7" id="KW-0472">Membrane</keyword>
<dbReference type="EMBL" id="CP011307">
    <property type="protein sequence ID" value="ALP93256.1"/>
    <property type="molecule type" value="Genomic_DNA"/>
</dbReference>
<name>A0A0S2W1M6_9FIRM</name>
<evidence type="ECO:0000256" key="5">
    <source>
        <dbReference type="ARBA" id="ARBA00023239"/>
    </source>
</evidence>
<dbReference type="GO" id="GO:0008932">
    <property type="term" value="F:lytic endotransglycosylase activity"/>
    <property type="evidence" value="ECO:0007669"/>
    <property type="project" value="UniProtKB-UniRule"/>
</dbReference>
<evidence type="ECO:0000256" key="4">
    <source>
        <dbReference type="ARBA" id="ARBA00023136"/>
    </source>
</evidence>
<organism evidence="9 10">
    <name type="scientific">Intestinimonas butyriciproducens</name>
    <dbReference type="NCBI Taxonomy" id="1297617"/>
    <lineage>
        <taxon>Bacteria</taxon>
        <taxon>Bacillati</taxon>
        <taxon>Bacillota</taxon>
        <taxon>Clostridia</taxon>
        <taxon>Eubacteriales</taxon>
        <taxon>Intestinimonas</taxon>
    </lineage>
</organism>